<gene>
    <name evidence="3" type="ORF">ACFSC0_07645</name>
</gene>
<dbReference type="InterPro" id="IPR036390">
    <property type="entry name" value="WH_DNA-bd_sf"/>
</dbReference>
<dbReference type="InterPro" id="IPR036388">
    <property type="entry name" value="WH-like_DNA-bd_sf"/>
</dbReference>
<evidence type="ECO:0000256" key="1">
    <source>
        <dbReference type="SAM" id="MobiDB-lite"/>
    </source>
</evidence>
<accession>A0ABW4N1B2</accession>
<dbReference type="Pfam" id="PF01047">
    <property type="entry name" value="MarR"/>
    <property type="match status" value="1"/>
</dbReference>
<organism evidence="3 4">
    <name type="scientific">Phenylobacterium terrae</name>
    <dbReference type="NCBI Taxonomy" id="2665495"/>
    <lineage>
        <taxon>Bacteria</taxon>
        <taxon>Pseudomonadati</taxon>
        <taxon>Pseudomonadota</taxon>
        <taxon>Alphaproteobacteria</taxon>
        <taxon>Caulobacterales</taxon>
        <taxon>Caulobacteraceae</taxon>
        <taxon>Phenylobacterium</taxon>
    </lineage>
</organism>
<keyword evidence="4" id="KW-1185">Reference proteome</keyword>
<protein>
    <submittedName>
        <fullName evidence="3">MarR family winged helix-turn-helix transcriptional regulator</fullName>
    </submittedName>
</protein>
<evidence type="ECO:0000259" key="2">
    <source>
        <dbReference type="PROSITE" id="PS50995"/>
    </source>
</evidence>
<dbReference type="RefSeq" id="WP_377284408.1">
    <property type="nucleotide sequence ID" value="NZ_JBHRSI010000015.1"/>
</dbReference>
<dbReference type="Gene3D" id="1.10.10.10">
    <property type="entry name" value="Winged helix-like DNA-binding domain superfamily/Winged helix DNA-binding domain"/>
    <property type="match status" value="1"/>
</dbReference>
<dbReference type="InterPro" id="IPR052526">
    <property type="entry name" value="HTH-type_Bedaq_tolerance"/>
</dbReference>
<evidence type="ECO:0000313" key="4">
    <source>
        <dbReference type="Proteomes" id="UP001597237"/>
    </source>
</evidence>
<feature type="compositionally biased region" description="Basic and acidic residues" evidence="1">
    <location>
        <begin position="164"/>
        <end position="173"/>
    </location>
</feature>
<dbReference type="PANTHER" id="PTHR39515:SF2">
    <property type="entry name" value="HTH-TYPE TRANSCRIPTIONAL REGULATOR RV0880"/>
    <property type="match status" value="1"/>
</dbReference>
<feature type="domain" description="HTH marR-type" evidence="2">
    <location>
        <begin position="7"/>
        <end position="143"/>
    </location>
</feature>
<sequence length="173" mass="19240">MAAEQELGELGQALQRLVYRLSRELRAHSSGGGLSGADALSLYEVRRRPGIGVTELAGIEKVNRSVMSERVARLEAAGLVERLADPAGDRRRFGLQVSAKGREFLLQVSRQRRDWMAARLKSLTDEERGAVHVAVRSLERLMREDPIARELLRGAPEQEQTAPETRREGGKSE</sequence>
<dbReference type="EMBL" id="JBHUEY010000001">
    <property type="protein sequence ID" value="MFD1783264.1"/>
    <property type="molecule type" value="Genomic_DNA"/>
</dbReference>
<dbReference type="InterPro" id="IPR000835">
    <property type="entry name" value="HTH_MarR-typ"/>
</dbReference>
<dbReference type="Proteomes" id="UP001597237">
    <property type="component" value="Unassembled WGS sequence"/>
</dbReference>
<comment type="caution">
    <text evidence="3">The sequence shown here is derived from an EMBL/GenBank/DDBJ whole genome shotgun (WGS) entry which is preliminary data.</text>
</comment>
<dbReference type="SMART" id="SM00347">
    <property type="entry name" value="HTH_MARR"/>
    <property type="match status" value="1"/>
</dbReference>
<proteinExistence type="predicted"/>
<reference evidence="4" key="1">
    <citation type="journal article" date="2019" name="Int. J. Syst. Evol. Microbiol.">
        <title>The Global Catalogue of Microorganisms (GCM) 10K type strain sequencing project: providing services to taxonomists for standard genome sequencing and annotation.</title>
        <authorList>
            <consortium name="The Broad Institute Genomics Platform"/>
            <consortium name="The Broad Institute Genome Sequencing Center for Infectious Disease"/>
            <person name="Wu L."/>
            <person name="Ma J."/>
        </authorList>
    </citation>
    <scope>NUCLEOTIDE SEQUENCE [LARGE SCALE GENOMIC DNA]</scope>
    <source>
        <strain evidence="4">DFY28</strain>
    </source>
</reference>
<dbReference type="PROSITE" id="PS50995">
    <property type="entry name" value="HTH_MARR_2"/>
    <property type="match status" value="1"/>
</dbReference>
<dbReference type="SUPFAM" id="SSF46785">
    <property type="entry name" value="Winged helix' DNA-binding domain"/>
    <property type="match status" value="1"/>
</dbReference>
<dbReference type="PANTHER" id="PTHR39515">
    <property type="entry name" value="CONSERVED PROTEIN"/>
    <property type="match status" value="1"/>
</dbReference>
<evidence type="ECO:0000313" key="3">
    <source>
        <dbReference type="EMBL" id="MFD1783264.1"/>
    </source>
</evidence>
<feature type="region of interest" description="Disordered" evidence="1">
    <location>
        <begin position="149"/>
        <end position="173"/>
    </location>
</feature>
<name>A0ABW4N1B2_9CAUL</name>